<accession>A0A6M3K735</accession>
<gene>
    <name evidence="1" type="ORF">MM415A01270_0012</name>
</gene>
<evidence type="ECO:0000313" key="1">
    <source>
        <dbReference type="EMBL" id="QJA77599.1"/>
    </source>
</evidence>
<sequence>MSSLAAIRPYGWKQGDLVQALYEVMYYLINTGGAVAATYFTIAVQCKAGDWTGLTTSARRISPNGFNQADFVQAVYECIYAAITVPLGAGYTEADHTGRVARRILTSAGVIQFIGGTTTKNFIIDRNGFAQGDMAQILYEILEAMIDDCATPTTAFTLDVEDKSGNMAGVSG</sequence>
<reference evidence="1" key="1">
    <citation type="submission" date="2020-03" db="EMBL/GenBank/DDBJ databases">
        <title>The deep terrestrial virosphere.</title>
        <authorList>
            <person name="Holmfeldt K."/>
            <person name="Nilsson E."/>
            <person name="Simone D."/>
            <person name="Lopez-Fernandez M."/>
            <person name="Wu X."/>
            <person name="de Brujin I."/>
            <person name="Lundin D."/>
            <person name="Andersson A."/>
            <person name="Bertilsson S."/>
            <person name="Dopson M."/>
        </authorList>
    </citation>
    <scope>NUCLEOTIDE SEQUENCE</scope>
    <source>
        <strain evidence="1">MM415A01270</strain>
    </source>
</reference>
<protein>
    <submittedName>
        <fullName evidence="1">Uncharacterized protein</fullName>
    </submittedName>
</protein>
<dbReference type="EMBL" id="MT142291">
    <property type="protein sequence ID" value="QJA77599.1"/>
    <property type="molecule type" value="Genomic_DNA"/>
</dbReference>
<proteinExistence type="predicted"/>
<name>A0A6M3K735_9ZZZZ</name>
<organism evidence="1">
    <name type="scientific">viral metagenome</name>
    <dbReference type="NCBI Taxonomy" id="1070528"/>
    <lineage>
        <taxon>unclassified sequences</taxon>
        <taxon>metagenomes</taxon>
        <taxon>organismal metagenomes</taxon>
    </lineage>
</organism>
<dbReference type="AlphaFoldDB" id="A0A6M3K735"/>